<sequence>MSSSLILSSLPSVTTVLLVISSFTLFVVFYIRSKYSYWERRGVPTPREVDVPFGHTKDLFFRRTPMTFVFQRIYDELEGHKFGGFYQLTKPFLMIRDPELIKSIFVKNFSHFHDRNNKMSEEMSSLSSHLVSLTGQRWKNVRYKLTPTFSSGKLRAMQGLMQECISELADYLDKATADGENSEQNVKELMAKFTTDVIGACAFGLNCNSIRDENSEFRRIGRLIFKPSMGAHIRSICRTLAPKLMSYLKLRSINPEVEQFFWTVLKDTVKHRESNVNKRNDFLQLLIEVQAEEIKHTRSNDHQNGDQAETRNGHAKNAIETPKDILFTDTVVASNAFIFFIAGFETTATTLSHCLYELALHPEICAKLREEVESVKQLHNGNLDYDAIKKLVYMEAVISETLRKDPPASLLVRRCTEAFKMPDTSLVVEEGTTLFVSIYALHHDPKYFPEPEKFKPERFLGENKDNIVPGSYIPFGDGPRICIAMRFALYEMKSVLAYIVSNYTIHTCEKTSIPLKYNPRSGLHSPLDVWVQFKRIVRS</sequence>
<evidence type="ECO:0000256" key="15">
    <source>
        <dbReference type="SAM" id="MobiDB-lite"/>
    </source>
</evidence>
<name>A0A9P0AM79_BEMTA</name>
<dbReference type="InterPro" id="IPR017972">
    <property type="entry name" value="Cyt_P450_CS"/>
</dbReference>
<feature type="compositionally biased region" description="Basic and acidic residues" evidence="15">
    <location>
        <begin position="296"/>
        <end position="312"/>
    </location>
</feature>
<evidence type="ECO:0000256" key="7">
    <source>
        <dbReference type="ARBA" id="ARBA00022824"/>
    </source>
</evidence>
<dbReference type="AlphaFoldDB" id="A0A9P0AM79"/>
<evidence type="ECO:0000256" key="4">
    <source>
        <dbReference type="ARBA" id="ARBA00010617"/>
    </source>
</evidence>
<evidence type="ECO:0000256" key="5">
    <source>
        <dbReference type="ARBA" id="ARBA00022617"/>
    </source>
</evidence>
<evidence type="ECO:0000256" key="1">
    <source>
        <dbReference type="ARBA" id="ARBA00001971"/>
    </source>
</evidence>
<comment type="similarity">
    <text evidence="4 14">Belongs to the cytochrome P450 family.</text>
</comment>
<keyword evidence="18" id="KW-1185">Reference proteome</keyword>
<keyword evidence="16" id="KW-0812">Transmembrane</keyword>
<evidence type="ECO:0000256" key="12">
    <source>
        <dbReference type="ARBA" id="ARBA00023136"/>
    </source>
</evidence>
<evidence type="ECO:0000313" key="18">
    <source>
        <dbReference type="Proteomes" id="UP001152759"/>
    </source>
</evidence>
<feature type="binding site" description="axial binding residue" evidence="13">
    <location>
        <position position="482"/>
    </location>
    <ligand>
        <name>heme</name>
        <dbReference type="ChEBI" id="CHEBI:30413"/>
    </ligand>
    <ligandPart>
        <name>Fe</name>
        <dbReference type="ChEBI" id="CHEBI:18248"/>
    </ligandPart>
</feature>
<dbReference type="GO" id="GO:0005506">
    <property type="term" value="F:iron ion binding"/>
    <property type="evidence" value="ECO:0007669"/>
    <property type="project" value="InterPro"/>
</dbReference>
<dbReference type="SUPFAM" id="SSF48264">
    <property type="entry name" value="Cytochrome P450"/>
    <property type="match status" value="1"/>
</dbReference>
<keyword evidence="8" id="KW-0492">Microsome</keyword>
<dbReference type="PROSITE" id="PS00086">
    <property type="entry name" value="CYTOCHROME_P450"/>
    <property type="match status" value="1"/>
</dbReference>
<organism evidence="17 18">
    <name type="scientific">Bemisia tabaci</name>
    <name type="common">Sweetpotato whitefly</name>
    <name type="synonym">Aleurodes tabaci</name>
    <dbReference type="NCBI Taxonomy" id="7038"/>
    <lineage>
        <taxon>Eukaryota</taxon>
        <taxon>Metazoa</taxon>
        <taxon>Ecdysozoa</taxon>
        <taxon>Arthropoda</taxon>
        <taxon>Hexapoda</taxon>
        <taxon>Insecta</taxon>
        <taxon>Pterygota</taxon>
        <taxon>Neoptera</taxon>
        <taxon>Paraneoptera</taxon>
        <taxon>Hemiptera</taxon>
        <taxon>Sternorrhyncha</taxon>
        <taxon>Aleyrodoidea</taxon>
        <taxon>Aleyrodidae</taxon>
        <taxon>Aleyrodinae</taxon>
        <taxon>Bemisia</taxon>
    </lineage>
</organism>
<evidence type="ECO:0000256" key="16">
    <source>
        <dbReference type="SAM" id="Phobius"/>
    </source>
</evidence>
<feature type="transmembrane region" description="Helical" evidence="16">
    <location>
        <begin position="12"/>
        <end position="31"/>
    </location>
</feature>
<evidence type="ECO:0000256" key="11">
    <source>
        <dbReference type="ARBA" id="ARBA00023033"/>
    </source>
</evidence>
<evidence type="ECO:0000256" key="10">
    <source>
        <dbReference type="ARBA" id="ARBA00023004"/>
    </source>
</evidence>
<protein>
    <recommendedName>
        <fullName evidence="19">Cytochrome P450</fullName>
    </recommendedName>
</protein>
<keyword evidence="12 16" id="KW-0472">Membrane</keyword>
<keyword evidence="5 13" id="KW-0349">Heme</keyword>
<dbReference type="GO" id="GO:0016705">
    <property type="term" value="F:oxidoreductase activity, acting on paired donors, with incorporation or reduction of molecular oxygen"/>
    <property type="evidence" value="ECO:0007669"/>
    <property type="project" value="InterPro"/>
</dbReference>
<dbReference type="FunFam" id="1.10.630.10:FF:000042">
    <property type="entry name" value="Cytochrome P450"/>
    <property type="match status" value="1"/>
</dbReference>
<evidence type="ECO:0000256" key="6">
    <source>
        <dbReference type="ARBA" id="ARBA00022723"/>
    </source>
</evidence>
<comment type="subcellular location">
    <subcellularLocation>
        <location evidence="3">Endoplasmic reticulum membrane</location>
        <topology evidence="3">Peripheral membrane protein</topology>
    </subcellularLocation>
    <subcellularLocation>
        <location evidence="2">Microsome membrane</location>
        <topology evidence="2">Peripheral membrane protein</topology>
    </subcellularLocation>
</comment>
<feature type="region of interest" description="Disordered" evidence="15">
    <location>
        <begin position="296"/>
        <end position="315"/>
    </location>
</feature>
<dbReference type="GO" id="GO:0005789">
    <property type="term" value="C:endoplasmic reticulum membrane"/>
    <property type="evidence" value="ECO:0007669"/>
    <property type="project" value="UniProtKB-SubCell"/>
</dbReference>
<evidence type="ECO:0000313" key="17">
    <source>
        <dbReference type="EMBL" id="CAH0394803.1"/>
    </source>
</evidence>
<keyword evidence="6 13" id="KW-0479">Metal-binding</keyword>
<evidence type="ECO:0000256" key="2">
    <source>
        <dbReference type="ARBA" id="ARBA00004174"/>
    </source>
</evidence>
<accession>A0A9P0AM79</accession>
<dbReference type="InterPro" id="IPR002401">
    <property type="entry name" value="Cyt_P450_E_grp-I"/>
</dbReference>
<evidence type="ECO:0000256" key="14">
    <source>
        <dbReference type="RuleBase" id="RU000461"/>
    </source>
</evidence>
<proteinExistence type="inferred from homology"/>
<keyword evidence="7" id="KW-0256">Endoplasmic reticulum</keyword>
<keyword evidence="10 13" id="KW-0408">Iron</keyword>
<dbReference type="GO" id="GO:0004497">
    <property type="term" value="F:monooxygenase activity"/>
    <property type="evidence" value="ECO:0007669"/>
    <property type="project" value="UniProtKB-KW"/>
</dbReference>
<dbReference type="EMBL" id="OU963869">
    <property type="protein sequence ID" value="CAH0394803.1"/>
    <property type="molecule type" value="Genomic_DNA"/>
</dbReference>
<dbReference type="Proteomes" id="UP001152759">
    <property type="component" value="Chromosome 8"/>
</dbReference>
<evidence type="ECO:0000256" key="3">
    <source>
        <dbReference type="ARBA" id="ARBA00004406"/>
    </source>
</evidence>
<dbReference type="PRINTS" id="PR00463">
    <property type="entry name" value="EP450I"/>
</dbReference>
<reference evidence="17" key="1">
    <citation type="submission" date="2021-12" db="EMBL/GenBank/DDBJ databases">
        <authorList>
            <person name="King R."/>
        </authorList>
    </citation>
    <scope>NUCLEOTIDE SEQUENCE</scope>
</reference>
<gene>
    <name evidence="17" type="ORF">BEMITA_LOCUS13061</name>
</gene>
<keyword evidence="9 14" id="KW-0560">Oxidoreductase</keyword>
<dbReference type="CDD" id="cd11056">
    <property type="entry name" value="CYP6-like"/>
    <property type="match status" value="1"/>
</dbReference>
<keyword evidence="11 14" id="KW-0503">Monooxygenase</keyword>
<evidence type="ECO:0000256" key="8">
    <source>
        <dbReference type="ARBA" id="ARBA00022848"/>
    </source>
</evidence>
<keyword evidence="16" id="KW-1133">Transmembrane helix</keyword>
<dbReference type="PRINTS" id="PR00385">
    <property type="entry name" value="P450"/>
</dbReference>
<evidence type="ECO:0008006" key="19">
    <source>
        <dbReference type="Google" id="ProtNLM"/>
    </source>
</evidence>
<dbReference type="Gene3D" id="1.10.630.10">
    <property type="entry name" value="Cytochrome P450"/>
    <property type="match status" value="1"/>
</dbReference>
<dbReference type="Pfam" id="PF00067">
    <property type="entry name" value="p450"/>
    <property type="match status" value="1"/>
</dbReference>
<evidence type="ECO:0000256" key="13">
    <source>
        <dbReference type="PIRSR" id="PIRSR602401-1"/>
    </source>
</evidence>
<evidence type="ECO:0000256" key="9">
    <source>
        <dbReference type="ARBA" id="ARBA00023002"/>
    </source>
</evidence>
<dbReference type="PANTHER" id="PTHR24292:SF54">
    <property type="entry name" value="CYP9F3-RELATED"/>
    <property type="match status" value="1"/>
</dbReference>
<dbReference type="PANTHER" id="PTHR24292">
    <property type="entry name" value="CYTOCHROME P450"/>
    <property type="match status" value="1"/>
</dbReference>
<dbReference type="GO" id="GO:0020037">
    <property type="term" value="F:heme binding"/>
    <property type="evidence" value="ECO:0007669"/>
    <property type="project" value="InterPro"/>
</dbReference>
<dbReference type="InterPro" id="IPR036396">
    <property type="entry name" value="Cyt_P450_sf"/>
</dbReference>
<comment type="cofactor">
    <cofactor evidence="1 13">
        <name>heme</name>
        <dbReference type="ChEBI" id="CHEBI:30413"/>
    </cofactor>
</comment>
<dbReference type="InterPro" id="IPR001128">
    <property type="entry name" value="Cyt_P450"/>
</dbReference>
<dbReference type="InterPro" id="IPR050476">
    <property type="entry name" value="Insect_CytP450_Detox"/>
</dbReference>